<dbReference type="InterPro" id="IPR006935">
    <property type="entry name" value="Helicase/UvrB_N"/>
</dbReference>
<dbReference type="Gene3D" id="3.40.50.300">
    <property type="entry name" value="P-loop containing nucleotide triphosphate hydrolases"/>
    <property type="match status" value="1"/>
</dbReference>
<dbReference type="GO" id="GO:0003677">
    <property type="term" value="F:DNA binding"/>
    <property type="evidence" value="ECO:0007669"/>
    <property type="project" value="InterPro"/>
</dbReference>
<dbReference type="EMBL" id="BARV01012862">
    <property type="protein sequence ID" value="GAI08834.1"/>
    <property type="molecule type" value="Genomic_DNA"/>
</dbReference>
<organism evidence="2">
    <name type="scientific">marine sediment metagenome</name>
    <dbReference type="NCBI Taxonomy" id="412755"/>
    <lineage>
        <taxon>unclassified sequences</taxon>
        <taxon>metagenomes</taxon>
        <taxon>ecological metagenomes</taxon>
    </lineage>
</organism>
<protein>
    <recommendedName>
        <fullName evidence="1">Helicase/UvrB N-terminal domain-containing protein</fullName>
    </recommendedName>
</protein>
<feature type="domain" description="Helicase/UvrB N-terminal" evidence="1">
    <location>
        <begin position="15"/>
        <end position="96"/>
    </location>
</feature>
<gene>
    <name evidence="2" type="ORF">S06H3_23596</name>
</gene>
<dbReference type="InterPro" id="IPR027417">
    <property type="entry name" value="P-loop_NTPase"/>
</dbReference>
<proteinExistence type="predicted"/>
<reference evidence="2" key="1">
    <citation type="journal article" date="2014" name="Front. Microbiol.">
        <title>High frequency of phylogenetically diverse reductive dehalogenase-homologous genes in deep subseafloor sedimentary metagenomes.</title>
        <authorList>
            <person name="Kawai M."/>
            <person name="Futagami T."/>
            <person name="Toyoda A."/>
            <person name="Takaki Y."/>
            <person name="Nishi S."/>
            <person name="Hori S."/>
            <person name="Arai W."/>
            <person name="Tsubouchi T."/>
            <person name="Morono Y."/>
            <person name="Uchiyama I."/>
            <person name="Ito T."/>
            <person name="Fujiyama A."/>
            <person name="Inagaki F."/>
            <person name="Takami H."/>
        </authorList>
    </citation>
    <scope>NUCLEOTIDE SEQUENCE</scope>
    <source>
        <strain evidence="2">Expedition CK06-06</strain>
    </source>
</reference>
<name>X1MR22_9ZZZZ</name>
<dbReference type="GO" id="GO:0005524">
    <property type="term" value="F:ATP binding"/>
    <property type="evidence" value="ECO:0007669"/>
    <property type="project" value="InterPro"/>
</dbReference>
<evidence type="ECO:0000313" key="2">
    <source>
        <dbReference type="EMBL" id="GAI08834.1"/>
    </source>
</evidence>
<sequence>MKLIDEKIKETLNGLKDFQSKTVDYVFEQLYLKNRNKMLVADEVGLGKTIVAKGLLAKAFKTFKPSCSKRTFNVIYICSNQTLAKQNLKKLNFTGNSNVVDYSIDDDRITSLAYIFYLKA</sequence>
<accession>X1MR22</accession>
<dbReference type="Pfam" id="PF04851">
    <property type="entry name" value="ResIII"/>
    <property type="match status" value="1"/>
</dbReference>
<comment type="caution">
    <text evidence="2">The sequence shown here is derived from an EMBL/GenBank/DDBJ whole genome shotgun (WGS) entry which is preliminary data.</text>
</comment>
<dbReference type="GO" id="GO:0016787">
    <property type="term" value="F:hydrolase activity"/>
    <property type="evidence" value="ECO:0007669"/>
    <property type="project" value="InterPro"/>
</dbReference>
<dbReference type="AlphaFoldDB" id="X1MR22"/>
<dbReference type="SUPFAM" id="SSF52540">
    <property type="entry name" value="P-loop containing nucleoside triphosphate hydrolases"/>
    <property type="match status" value="1"/>
</dbReference>
<evidence type="ECO:0000259" key="1">
    <source>
        <dbReference type="Pfam" id="PF04851"/>
    </source>
</evidence>